<proteinExistence type="predicted"/>
<feature type="region of interest" description="Disordered" evidence="1">
    <location>
        <begin position="1"/>
        <end position="60"/>
    </location>
</feature>
<feature type="compositionally biased region" description="Polar residues" evidence="1">
    <location>
        <begin position="49"/>
        <end position="58"/>
    </location>
</feature>
<accession>A0A821J0P7</accession>
<dbReference type="AlphaFoldDB" id="A0A821J0P7"/>
<sequence length="94" mass="10991">MNRMKYTIKQEPDALDLSNRPQHLLSPSIENEDEDDDDEYLPSEDEQHTTNNQEANNFHTKKVTYDSGFIDTSDENNDLTTMAKQGKIERMKRI</sequence>
<evidence type="ECO:0000256" key="1">
    <source>
        <dbReference type="SAM" id="MobiDB-lite"/>
    </source>
</evidence>
<keyword evidence="3" id="KW-1185">Reference proteome</keyword>
<dbReference type="EMBL" id="CAJOBP010035985">
    <property type="protein sequence ID" value="CAF4713700.1"/>
    <property type="molecule type" value="Genomic_DNA"/>
</dbReference>
<evidence type="ECO:0000313" key="3">
    <source>
        <dbReference type="Proteomes" id="UP000663873"/>
    </source>
</evidence>
<comment type="caution">
    <text evidence="2">The sequence shown here is derived from an EMBL/GenBank/DDBJ whole genome shotgun (WGS) entry which is preliminary data.</text>
</comment>
<gene>
    <name evidence="2" type="ORF">UJA718_LOCUS36878</name>
</gene>
<name>A0A821J0P7_9BILA</name>
<feature type="compositionally biased region" description="Acidic residues" evidence="1">
    <location>
        <begin position="30"/>
        <end position="44"/>
    </location>
</feature>
<protein>
    <submittedName>
        <fullName evidence="2">Uncharacterized protein</fullName>
    </submittedName>
</protein>
<evidence type="ECO:0000313" key="2">
    <source>
        <dbReference type="EMBL" id="CAF4713700.1"/>
    </source>
</evidence>
<dbReference type="Proteomes" id="UP000663873">
    <property type="component" value="Unassembled WGS sequence"/>
</dbReference>
<reference evidence="2" key="1">
    <citation type="submission" date="2021-02" db="EMBL/GenBank/DDBJ databases">
        <authorList>
            <person name="Nowell W R."/>
        </authorList>
    </citation>
    <scope>NUCLEOTIDE SEQUENCE</scope>
</reference>
<organism evidence="2 3">
    <name type="scientific">Rotaria socialis</name>
    <dbReference type="NCBI Taxonomy" id="392032"/>
    <lineage>
        <taxon>Eukaryota</taxon>
        <taxon>Metazoa</taxon>
        <taxon>Spiralia</taxon>
        <taxon>Gnathifera</taxon>
        <taxon>Rotifera</taxon>
        <taxon>Eurotatoria</taxon>
        <taxon>Bdelloidea</taxon>
        <taxon>Philodinida</taxon>
        <taxon>Philodinidae</taxon>
        <taxon>Rotaria</taxon>
    </lineage>
</organism>